<dbReference type="EMBL" id="CAJVQB010000722">
    <property type="protein sequence ID" value="CAG8503936.1"/>
    <property type="molecule type" value="Genomic_DNA"/>
</dbReference>
<feature type="chain" id="PRO_5046255042" evidence="1">
    <location>
        <begin position="23"/>
        <end position="60"/>
    </location>
</feature>
<comment type="caution">
    <text evidence="2">The sequence shown here is derived from an EMBL/GenBank/DDBJ whole genome shotgun (WGS) entry which is preliminary data.</text>
</comment>
<feature type="signal peptide" evidence="1">
    <location>
        <begin position="1"/>
        <end position="22"/>
    </location>
</feature>
<sequence>MLPKLLVFIALSLLIMTGSSHAADCHYIGKWATSVAYNSEKKIFVQIKGLNQILESDICE</sequence>
<accession>A0ABM8W202</accession>
<dbReference type="Proteomes" id="UP000789901">
    <property type="component" value="Unassembled WGS sequence"/>
</dbReference>
<protein>
    <submittedName>
        <fullName evidence="2">2725_t:CDS:1</fullName>
    </submittedName>
</protein>
<evidence type="ECO:0000313" key="2">
    <source>
        <dbReference type="EMBL" id="CAG8503936.1"/>
    </source>
</evidence>
<evidence type="ECO:0000256" key="1">
    <source>
        <dbReference type="SAM" id="SignalP"/>
    </source>
</evidence>
<name>A0ABM8W202_GIGMA</name>
<reference evidence="2 3" key="1">
    <citation type="submission" date="2021-06" db="EMBL/GenBank/DDBJ databases">
        <authorList>
            <person name="Kallberg Y."/>
            <person name="Tangrot J."/>
            <person name="Rosling A."/>
        </authorList>
    </citation>
    <scope>NUCLEOTIDE SEQUENCE [LARGE SCALE GENOMIC DNA]</scope>
    <source>
        <strain evidence="2 3">120-4 pot B 10/14</strain>
    </source>
</reference>
<organism evidence="2 3">
    <name type="scientific">Gigaspora margarita</name>
    <dbReference type="NCBI Taxonomy" id="4874"/>
    <lineage>
        <taxon>Eukaryota</taxon>
        <taxon>Fungi</taxon>
        <taxon>Fungi incertae sedis</taxon>
        <taxon>Mucoromycota</taxon>
        <taxon>Glomeromycotina</taxon>
        <taxon>Glomeromycetes</taxon>
        <taxon>Diversisporales</taxon>
        <taxon>Gigasporaceae</taxon>
        <taxon>Gigaspora</taxon>
    </lineage>
</organism>
<keyword evidence="1" id="KW-0732">Signal</keyword>
<gene>
    <name evidence="2" type="ORF">GMARGA_LOCUS2338</name>
</gene>
<keyword evidence="3" id="KW-1185">Reference proteome</keyword>
<evidence type="ECO:0000313" key="3">
    <source>
        <dbReference type="Proteomes" id="UP000789901"/>
    </source>
</evidence>
<proteinExistence type="predicted"/>